<gene>
    <name evidence="1" type="ORF">LAMI_0G08548G</name>
</gene>
<dbReference type="EMBL" id="LT598469">
    <property type="protein sequence ID" value="SCV00980.1"/>
    <property type="molecule type" value="Genomic_DNA"/>
</dbReference>
<name>A0A1G4KA13_9SACH</name>
<evidence type="ECO:0000313" key="2">
    <source>
        <dbReference type="Proteomes" id="UP000191024"/>
    </source>
</evidence>
<evidence type="ECO:0000313" key="1">
    <source>
        <dbReference type="EMBL" id="SCV00980.1"/>
    </source>
</evidence>
<organism evidence="1 2">
    <name type="scientific">Lachancea mirantina</name>
    <dbReference type="NCBI Taxonomy" id="1230905"/>
    <lineage>
        <taxon>Eukaryota</taxon>
        <taxon>Fungi</taxon>
        <taxon>Dikarya</taxon>
        <taxon>Ascomycota</taxon>
        <taxon>Saccharomycotina</taxon>
        <taxon>Saccharomycetes</taxon>
        <taxon>Saccharomycetales</taxon>
        <taxon>Saccharomycetaceae</taxon>
        <taxon>Lachancea</taxon>
    </lineage>
</organism>
<dbReference type="AlphaFoldDB" id="A0A1G4KA13"/>
<proteinExistence type="predicted"/>
<accession>A0A1G4KA13</accession>
<dbReference type="Proteomes" id="UP000191024">
    <property type="component" value="Chromosome G"/>
</dbReference>
<dbReference type="OrthoDB" id="4063618at2759"/>
<protein>
    <submittedName>
        <fullName evidence="1">LAMI_0G08548g1_1</fullName>
    </submittedName>
</protein>
<dbReference type="STRING" id="1230905.A0A1G4KA13"/>
<reference evidence="1 2" key="1">
    <citation type="submission" date="2016-03" db="EMBL/GenBank/DDBJ databases">
        <authorList>
            <person name="Devillers H."/>
        </authorList>
    </citation>
    <scope>NUCLEOTIDE SEQUENCE [LARGE SCALE GENOMIC DNA]</scope>
    <source>
        <strain evidence="1">CBS 11717</strain>
    </source>
</reference>
<keyword evidence="2" id="KW-1185">Reference proteome</keyword>
<sequence length="204" mass="23836">MTSASADDLMNQFSRLVEDDAQLKYALNAVRRYKSSDAPVVEEERKNRHKRNIVSVDDNLKINYEMIKSTPGSFLDSAASSKPKAQKEQLNRITKLKTNCYKKRLYNMNEQFVQEHGQIEPLENTLEANKSDATLQQQVEWLSQIHQNLLRDYKQLLQEEKRWFIKKELMLETNLKLDLFSTKGEDRISIYFGSKDSGSLCFFN</sequence>